<protein>
    <submittedName>
        <fullName evidence="1">Uncharacterized protein</fullName>
    </submittedName>
</protein>
<accession>A0ABQ7R6E3</accession>
<proteinExistence type="predicted"/>
<evidence type="ECO:0000313" key="1">
    <source>
        <dbReference type="EMBL" id="KAG7312872.1"/>
    </source>
</evidence>
<keyword evidence="2" id="KW-1185">Reference proteome</keyword>
<dbReference type="EMBL" id="JAHIBW010000002">
    <property type="protein sequence ID" value="KAG7312872.1"/>
    <property type="molecule type" value="Genomic_DNA"/>
</dbReference>
<gene>
    <name evidence="1" type="ORF">JYU34_001255</name>
</gene>
<organism evidence="1 2">
    <name type="scientific">Plutella xylostella</name>
    <name type="common">Diamondback moth</name>
    <name type="synonym">Plutella maculipennis</name>
    <dbReference type="NCBI Taxonomy" id="51655"/>
    <lineage>
        <taxon>Eukaryota</taxon>
        <taxon>Metazoa</taxon>
        <taxon>Ecdysozoa</taxon>
        <taxon>Arthropoda</taxon>
        <taxon>Hexapoda</taxon>
        <taxon>Insecta</taxon>
        <taxon>Pterygota</taxon>
        <taxon>Neoptera</taxon>
        <taxon>Endopterygota</taxon>
        <taxon>Lepidoptera</taxon>
        <taxon>Glossata</taxon>
        <taxon>Ditrysia</taxon>
        <taxon>Yponomeutoidea</taxon>
        <taxon>Plutellidae</taxon>
        <taxon>Plutella</taxon>
    </lineage>
</organism>
<name>A0ABQ7R6E3_PLUXY</name>
<comment type="caution">
    <text evidence="1">The sequence shown here is derived from an EMBL/GenBank/DDBJ whole genome shotgun (WGS) entry which is preliminary data.</text>
</comment>
<dbReference type="Proteomes" id="UP000823941">
    <property type="component" value="Chromosome 2"/>
</dbReference>
<reference evidence="1 2" key="1">
    <citation type="submission" date="2021-06" db="EMBL/GenBank/DDBJ databases">
        <title>A haploid diamondback moth (Plutella xylostella L.) genome assembly resolves 31 chromosomes and identifies a diamide resistance mutation.</title>
        <authorList>
            <person name="Ward C.M."/>
            <person name="Perry K.D."/>
            <person name="Baker G."/>
            <person name="Powis K."/>
            <person name="Heckel D.G."/>
            <person name="Baxter S.W."/>
        </authorList>
    </citation>
    <scope>NUCLEOTIDE SEQUENCE [LARGE SCALE GENOMIC DNA]</scope>
    <source>
        <strain evidence="1 2">LV</strain>
        <tissue evidence="1">Single pupa</tissue>
    </source>
</reference>
<evidence type="ECO:0000313" key="2">
    <source>
        <dbReference type="Proteomes" id="UP000823941"/>
    </source>
</evidence>
<sequence length="185" mass="20907">MDSNFVIQCITGHCQEISLLKMFKEIIYLFILAFTLSEARQYNAITGSWNNEVKKCASGGGQSIEYPFKLGTLESLSVKYEDLDSNTTVVASGEIYSFSQALGERDEKAIYLRDYKDEDTFKSYLGKFDYTAVCGWAKQICFTKFTLKFHKTGEVALLNYVYAASWGAVSCAETKAYVRKIEVIN</sequence>